<dbReference type="Pfam" id="PF13426">
    <property type="entry name" value="PAS_9"/>
    <property type="match status" value="1"/>
</dbReference>
<keyword evidence="6" id="KW-0418">Kinase</keyword>
<dbReference type="InterPro" id="IPR013767">
    <property type="entry name" value="PAS_fold"/>
</dbReference>
<evidence type="ECO:0000256" key="6">
    <source>
        <dbReference type="ARBA" id="ARBA00022777"/>
    </source>
</evidence>
<feature type="domain" description="PAS" evidence="10">
    <location>
        <begin position="135"/>
        <end position="205"/>
    </location>
</feature>
<organism evidence="11 12">
    <name type="scientific">Halalkalibacter okhensis</name>
    <dbReference type="NCBI Taxonomy" id="333138"/>
    <lineage>
        <taxon>Bacteria</taxon>
        <taxon>Bacillati</taxon>
        <taxon>Bacillota</taxon>
        <taxon>Bacilli</taxon>
        <taxon>Bacillales</taxon>
        <taxon>Bacillaceae</taxon>
        <taxon>Halalkalibacter</taxon>
    </lineage>
</organism>
<dbReference type="NCBIfam" id="TIGR00229">
    <property type="entry name" value="sensory_box"/>
    <property type="match status" value="3"/>
</dbReference>
<feature type="domain" description="Histidine kinase" evidence="9">
    <location>
        <begin position="389"/>
        <end position="594"/>
    </location>
</feature>
<dbReference type="PRINTS" id="PR00344">
    <property type="entry name" value="BCTRLSENSOR"/>
</dbReference>
<dbReference type="SUPFAM" id="SSF55874">
    <property type="entry name" value="ATPase domain of HSP90 chaperone/DNA topoisomerase II/histidine kinase"/>
    <property type="match status" value="1"/>
</dbReference>
<dbReference type="SUPFAM" id="SSF55785">
    <property type="entry name" value="PYP-like sensor domain (PAS domain)"/>
    <property type="match status" value="3"/>
</dbReference>
<dbReference type="Pfam" id="PF02518">
    <property type="entry name" value="HATPase_c"/>
    <property type="match status" value="1"/>
</dbReference>
<dbReference type="InterPro" id="IPR035965">
    <property type="entry name" value="PAS-like_dom_sf"/>
</dbReference>
<reference evidence="11 12" key="1">
    <citation type="submission" date="2014-09" db="EMBL/GenBank/DDBJ databases">
        <title>Genome sequencing and annotation of Bacillus Okhensis strain Kh10-101T.</title>
        <authorList>
            <person name="Prakash J.S."/>
        </authorList>
    </citation>
    <scope>NUCLEOTIDE SEQUENCE [LARGE SCALE GENOMIC DNA]</scope>
    <source>
        <strain evidence="12">Kh10-101T</strain>
    </source>
</reference>
<dbReference type="InterPro" id="IPR003661">
    <property type="entry name" value="HisK_dim/P_dom"/>
</dbReference>
<keyword evidence="3" id="KW-0597">Phosphoprotein</keyword>
<evidence type="ECO:0000256" key="4">
    <source>
        <dbReference type="ARBA" id="ARBA00022679"/>
    </source>
</evidence>
<dbReference type="AlphaFoldDB" id="A0A0B0IGT9"/>
<evidence type="ECO:0000313" key="11">
    <source>
        <dbReference type="EMBL" id="KHF41803.1"/>
    </source>
</evidence>
<keyword evidence="4" id="KW-0808">Transferase</keyword>
<sequence>MNGSIVSSCLEASLQGQAIVNEHGEFLFVNTAFCEQLGYTKEEIQLLNIDSFFIYKDHLDRQSPNETLLKKGRKNCQIEKLVLHGKGYLQTILFTVTDVSIEGEICFHFQLDRLMVMGKEGETSLLETSLRNRDEVRLPKKILDGIKDAIITIRLDGQFLYVNEEAERMLNMSWKELQRSDFWESIKQDKKETLTKQLYQLLVGEEYTQVEYFHEHHEQWFDVRAYRSDEQVTMYFINITERKKMEKELRIKEENYRSLVENTPETIMVHDGVKLIYVNPAGEELFGFIHPQKLIGLKLNSLLSNYDRARVREDSRLLLLGKISVANTIYCLQLEQGKTLEVEATTTVIKFRGRSAFRTILKDISERKKVDDIIRKSDKLSVVAQLAAGVAHEIRNPLTTVKGFLQLFQKEQQYNPFYINLVMEELERVEAIIYEYLTLAKPNFDNQLEELDILNLVNQILTLTKTQSNMNNVTLEFEYEQVPFIYGLEKQLKQVFINLIRNSIEAIGENGKITIRILNHPDNQICIQVEDNGCGIPKERIERLGEPFYSTKEKGTGLGLMVCYKIIEHHNGVFNIYSEEGKGTKMEIILPAQLEIKKNEMLPL</sequence>
<evidence type="ECO:0000256" key="1">
    <source>
        <dbReference type="ARBA" id="ARBA00000085"/>
    </source>
</evidence>
<dbReference type="Gene3D" id="1.10.287.130">
    <property type="match status" value="1"/>
</dbReference>
<dbReference type="EMBL" id="JRJU01000001">
    <property type="protein sequence ID" value="KHF41803.1"/>
    <property type="molecule type" value="Genomic_DNA"/>
</dbReference>
<dbReference type="SMART" id="SM00387">
    <property type="entry name" value="HATPase_c"/>
    <property type="match status" value="1"/>
</dbReference>
<evidence type="ECO:0000259" key="10">
    <source>
        <dbReference type="PROSITE" id="PS50112"/>
    </source>
</evidence>
<feature type="domain" description="PAS" evidence="10">
    <location>
        <begin position="19"/>
        <end position="44"/>
    </location>
</feature>
<protein>
    <recommendedName>
        <fullName evidence="2">histidine kinase</fullName>
        <ecNumber evidence="2">2.7.13.3</ecNumber>
    </recommendedName>
</protein>
<comment type="caution">
    <text evidence="11">The sequence shown here is derived from an EMBL/GenBank/DDBJ whole genome shotgun (WGS) entry which is preliminary data.</text>
</comment>
<dbReference type="CDD" id="cd00082">
    <property type="entry name" value="HisKA"/>
    <property type="match status" value="1"/>
</dbReference>
<keyword evidence="5" id="KW-0547">Nucleotide-binding</keyword>
<dbReference type="eggNOG" id="COG3852">
    <property type="taxonomic scope" value="Bacteria"/>
</dbReference>
<dbReference type="OrthoDB" id="9815750at2"/>
<gene>
    <name evidence="11" type="ORF">LQ50_00445</name>
</gene>
<evidence type="ECO:0000256" key="8">
    <source>
        <dbReference type="ARBA" id="ARBA00023012"/>
    </source>
</evidence>
<evidence type="ECO:0000259" key="9">
    <source>
        <dbReference type="PROSITE" id="PS50109"/>
    </source>
</evidence>
<proteinExistence type="predicted"/>
<dbReference type="GO" id="GO:0006355">
    <property type="term" value="P:regulation of DNA-templated transcription"/>
    <property type="evidence" value="ECO:0007669"/>
    <property type="project" value="InterPro"/>
</dbReference>
<comment type="catalytic activity">
    <reaction evidence="1">
        <text>ATP + protein L-histidine = ADP + protein N-phospho-L-histidine.</text>
        <dbReference type="EC" id="2.7.13.3"/>
    </reaction>
</comment>
<keyword evidence="12" id="KW-1185">Reference proteome</keyword>
<dbReference type="PROSITE" id="PS50109">
    <property type="entry name" value="HIS_KIN"/>
    <property type="match status" value="1"/>
</dbReference>
<dbReference type="Pfam" id="PF13188">
    <property type="entry name" value="PAS_8"/>
    <property type="match status" value="1"/>
</dbReference>
<dbReference type="Pfam" id="PF00512">
    <property type="entry name" value="HisKA"/>
    <property type="match status" value="1"/>
</dbReference>
<dbReference type="Gene3D" id="3.30.450.20">
    <property type="entry name" value="PAS domain"/>
    <property type="match status" value="3"/>
</dbReference>
<evidence type="ECO:0000256" key="7">
    <source>
        <dbReference type="ARBA" id="ARBA00022840"/>
    </source>
</evidence>
<dbReference type="SMART" id="SM00388">
    <property type="entry name" value="HisKA"/>
    <property type="match status" value="1"/>
</dbReference>
<evidence type="ECO:0000256" key="2">
    <source>
        <dbReference type="ARBA" id="ARBA00012438"/>
    </source>
</evidence>
<dbReference type="CDD" id="cd00130">
    <property type="entry name" value="PAS"/>
    <property type="match status" value="3"/>
</dbReference>
<dbReference type="STRING" id="333138.LQ50_00445"/>
<evidence type="ECO:0000256" key="5">
    <source>
        <dbReference type="ARBA" id="ARBA00022741"/>
    </source>
</evidence>
<evidence type="ECO:0000256" key="3">
    <source>
        <dbReference type="ARBA" id="ARBA00022553"/>
    </source>
</evidence>
<dbReference type="InterPro" id="IPR000014">
    <property type="entry name" value="PAS"/>
</dbReference>
<dbReference type="PANTHER" id="PTHR43065:SF34">
    <property type="entry name" value="SPORULATION KINASE A"/>
    <property type="match status" value="1"/>
</dbReference>
<dbReference type="GO" id="GO:0005524">
    <property type="term" value="F:ATP binding"/>
    <property type="evidence" value="ECO:0007669"/>
    <property type="project" value="UniProtKB-KW"/>
</dbReference>
<dbReference type="EC" id="2.7.13.3" evidence="2"/>
<dbReference type="PANTHER" id="PTHR43065">
    <property type="entry name" value="SENSOR HISTIDINE KINASE"/>
    <property type="match status" value="1"/>
</dbReference>
<dbReference type="InterPro" id="IPR003594">
    <property type="entry name" value="HATPase_dom"/>
</dbReference>
<accession>A0A0B0IGT9</accession>
<dbReference type="InterPro" id="IPR036890">
    <property type="entry name" value="HATPase_C_sf"/>
</dbReference>
<dbReference type="GO" id="GO:0000155">
    <property type="term" value="F:phosphorelay sensor kinase activity"/>
    <property type="evidence" value="ECO:0007669"/>
    <property type="project" value="InterPro"/>
</dbReference>
<name>A0A0B0IGT9_9BACI</name>
<dbReference type="Proteomes" id="UP000030832">
    <property type="component" value="Unassembled WGS sequence"/>
</dbReference>
<evidence type="ECO:0000313" key="12">
    <source>
        <dbReference type="Proteomes" id="UP000030832"/>
    </source>
</evidence>
<dbReference type="SUPFAM" id="SSF47384">
    <property type="entry name" value="Homodimeric domain of signal transducing histidine kinase"/>
    <property type="match status" value="1"/>
</dbReference>
<dbReference type="SMART" id="SM00091">
    <property type="entry name" value="PAS"/>
    <property type="match status" value="3"/>
</dbReference>
<dbReference type="InterPro" id="IPR005467">
    <property type="entry name" value="His_kinase_dom"/>
</dbReference>
<dbReference type="InterPro" id="IPR004358">
    <property type="entry name" value="Sig_transdc_His_kin-like_C"/>
</dbReference>
<dbReference type="InterPro" id="IPR036097">
    <property type="entry name" value="HisK_dim/P_sf"/>
</dbReference>
<dbReference type="Pfam" id="PF00989">
    <property type="entry name" value="PAS"/>
    <property type="match status" value="1"/>
</dbReference>
<dbReference type="PROSITE" id="PS50112">
    <property type="entry name" value="PAS"/>
    <property type="match status" value="2"/>
</dbReference>
<dbReference type="Gene3D" id="3.30.565.10">
    <property type="entry name" value="Histidine kinase-like ATPase, C-terminal domain"/>
    <property type="match status" value="1"/>
</dbReference>
<keyword evidence="8" id="KW-0902">Two-component regulatory system</keyword>
<keyword evidence="7" id="KW-0067">ATP-binding</keyword>